<dbReference type="STRING" id="100816.A0A175VZN1"/>
<keyword evidence="9" id="KW-0732">Signal</keyword>
<dbReference type="Gene3D" id="1.20.120.1770">
    <property type="match status" value="1"/>
</dbReference>
<keyword evidence="6 8" id="KW-0472">Membrane</keyword>
<feature type="compositionally biased region" description="Gly residues" evidence="7">
    <location>
        <begin position="209"/>
        <end position="243"/>
    </location>
</feature>
<evidence type="ECO:0000256" key="2">
    <source>
        <dbReference type="ARBA" id="ARBA00022448"/>
    </source>
</evidence>
<reference evidence="11" key="2">
    <citation type="submission" date="2015-06" db="EMBL/GenBank/DDBJ databases">
        <authorList>
            <person name="Hoefler B.C."/>
            <person name="Straight P.D."/>
        </authorList>
    </citation>
    <scope>NUCLEOTIDE SEQUENCE [LARGE SCALE GENOMIC DNA]</scope>
    <source>
        <strain evidence="11">Mm55</strain>
    </source>
</reference>
<feature type="transmembrane region" description="Helical" evidence="8">
    <location>
        <begin position="392"/>
        <end position="410"/>
    </location>
</feature>
<evidence type="ECO:0000256" key="5">
    <source>
        <dbReference type="ARBA" id="ARBA00022989"/>
    </source>
</evidence>
<keyword evidence="5 8" id="KW-1133">Transmembrane helix</keyword>
<dbReference type="OrthoDB" id="19261at2759"/>
<dbReference type="Gene3D" id="2.60.40.1210">
    <property type="entry name" value="Cellobiose dehydrogenase, cytochrome domain"/>
    <property type="match status" value="1"/>
</dbReference>
<dbReference type="InterPro" id="IPR015920">
    <property type="entry name" value="Cellobiose_DH-like_cyt"/>
</dbReference>
<feature type="region of interest" description="Disordered" evidence="7">
    <location>
        <begin position="429"/>
        <end position="448"/>
    </location>
</feature>
<evidence type="ECO:0000256" key="9">
    <source>
        <dbReference type="SAM" id="SignalP"/>
    </source>
</evidence>
<keyword evidence="3 8" id="KW-0812">Transmembrane</keyword>
<evidence type="ECO:0000313" key="12">
    <source>
        <dbReference type="EMBL" id="KXX80517.1"/>
    </source>
</evidence>
<feature type="transmembrane region" description="Helical" evidence="8">
    <location>
        <begin position="262"/>
        <end position="283"/>
    </location>
</feature>
<comment type="caution">
    <text evidence="11">The sequence shown here is derived from an EMBL/GenBank/DDBJ whole genome shotgun (WGS) entry which is preliminary data.</text>
</comment>
<evidence type="ECO:0000256" key="7">
    <source>
        <dbReference type="SAM" id="MobiDB-lite"/>
    </source>
</evidence>
<evidence type="ECO:0000256" key="6">
    <source>
        <dbReference type="ARBA" id="ARBA00023136"/>
    </source>
</evidence>
<protein>
    <recommendedName>
        <fullName evidence="10">Cytochrome b561 domain-containing protein</fullName>
    </recommendedName>
</protein>
<evidence type="ECO:0000256" key="8">
    <source>
        <dbReference type="SAM" id="Phobius"/>
    </source>
</evidence>
<dbReference type="CDD" id="cd09630">
    <property type="entry name" value="CDH_like_cytochrome"/>
    <property type="match status" value="1"/>
</dbReference>
<feature type="transmembrane region" description="Helical" evidence="8">
    <location>
        <begin position="359"/>
        <end position="380"/>
    </location>
</feature>
<dbReference type="EMBL" id="LCTW02000057">
    <property type="protein sequence ID" value="KXX80517.1"/>
    <property type="molecule type" value="Genomic_DNA"/>
</dbReference>
<dbReference type="AlphaFoldDB" id="A0A175VZN1"/>
<proteinExistence type="predicted"/>
<accession>A0A175VZN1</accession>
<sequence length="448" mass="46454">MKANTSRFTLATALLSAGAVLGDVVGTCPPGGGGICYSIAVPTSSADAGSGNIYFQITAPTSFQWVALGTGQAMSGSNIFLMYQDGSGNLTLSPRVATSYNMPRLDTSSTAAQLTLLDGSGVSPDGSTMTANVACSNCQTWSGGEMSLTDTSAGWIGAWRQGPSLATTNRAANIAQHDGHTLFRVDMTVATIDSDSNPFTSSGDSASGSGSGSGSGNGGGNSGGNNGGSGSGTGTGSAGGSGTGPSSNNGITQVTASRATIVVAHGIIMALVMAILYPLGSLLMPLLGKWWAHAAWQTIAFGLMWAGFGLGVQTAQTRGMLFSQTHTVFGTVIICLLAIQPVLGLLHHRHYLKTQGRGVVSYVHIWWGRILMILGVVNGGTGLRLSRERSSLIIAYSVVAGVAFLSYFLFKGWAVFFRKNKADSITQKETNVPRRPYQESRRRRATDV</sequence>
<keyword evidence="13" id="KW-1185">Reference proteome</keyword>
<feature type="region of interest" description="Disordered" evidence="7">
    <location>
        <begin position="194"/>
        <end position="250"/>
    </location>
</feature>
<organism evidence="11 13">
    <name type="scientific">Madurella mycetomatis</name>
    <dbReference type="NCBI Taxonomy" id="100816"/>
    <lineage>
        <taxon>Eukaryota</taxon>
        <taxon>Fungi</taxon>
        <taxon>Dikarya</taxon>
        <taxon>Ascomycota</taxon>
        <taxon>Pezizomycotina</taxon>
        <taxon>Sordariomycetes</taxon>
        <taxon>Sordariomycetidae</taxon>
        <taxon>Sordariales</taxon>
        <taxon>Sordariales incertae sedis</taxon>
        <taxon>Madurella</taxon>
    </lineage>
</organism>
<evidence type="ECO:0000313" key="13">
    <source>
        <dbReference type="Proteomes" id="UP000078237"/>
    </source>
</evidence>
<evidence type="ECO:0000256" key="1">
    <source>
        <dbReference type="ARBA" id="ARBA00004370"/>
    </source>
</evidence>
<dbReference type="InterPro" id="IPR006593">
    <property type="entry name" value="Cyt_b561/ferric_Rdtase_TM"/>
</dbReference>
<dbReference type="SUPFAM" id="SSF49344">
    <property type="entry name" value="CBD9-like"/>
    <property type="match status" value="1"/>
</dbReference>
<dbReference type="CDD" id="cd08760">
    <property type="entry name" value="Cyt_b561_FRRS1_like"/>
    <property type="match status" value="1"/>
</dbReference>
<dbReference type="VEuPathDB" id="FungiDB:MMYC01_202631"/>
<dbReference type="PANTHER" id="PTHR47797:SF4">
    <property type="entry name" value="DOMON DOMAIN-CONTAINING PROTEIN"/>
    <property type="match status" value="1"/>
</dbReference>
<keyword evidence="4" id="KW-0249">Electron transport</keyword>
<evidence type="ECO:0000256" key="4">
    <source>
        <dbReference type="ARBA" id="ARBA00022982"/>
    </source>
</evidence>
<dbReference type="PANTHER" id="PTHR47797">
    <property type="entry name" value="DEHYDROGENASE, PUTATIVE (AFU_ORTHOLOGUE AFUA_8G05805)-RELATED"/>
    <property type="match status" value="1"/>
</dbReference>
<feature type="transmembrane region" description="Helical" evidence="8">
    <location>
        <begin position="290"/>
        <end position="308"/>
    </location>
</feature>
<dbReference type="Pfam" id="PF16010">
    <property type="entry name" value="CDH-cyt"/>
    <property type="match status" value="1"/>
</dbReference>
<comment type="subcellular location">
    <subcellularLocation>
        <location evidence="1">Membrane</location>
    </subcellularLocation>
</comment>
<evidence type="ECO:0000256" key="3">
    <source>
        <dbReference type="ARBA" id="ARBA00022692"/>
    </source>
</evidence>
<dbReference type="GO" id="GO:0016020">
    <property type="term" value="C:membrane"/>
    <property type="evidence" value="ECO:0007669"/>
    <property type="project" value="UniProtKB-SubCell"/>
</dbReference>
<dbReference type="VEuPathDB" id="FungiDB:MMYC01_205809"/>
<evidence type="ECO:0000313" key="11">
    <source>
        <dbReference type="EMBL" id="KXX76715.1"/>
    </source>
</evidence>
<feature type="transmembrane region" description="Helical" evidence="8">
    <location>
        <begin position="328"/>
        <end position="347"/>
    </location>
</feature>
<feature type="compositionally biased region" description="Basic and acidic residues" evidence="7">
    <location>
        <begin position="436"/>
        <end position="448"/>
    </location>
</feature>
<feature type="signal peptide" evidence="9">
    <location>
        <begin position="1"/>
        <end position="22"/>
    </location>
</feature>
<dbReference type="EMBL" id="LCTW02000197">
    <property type="protein sequence ID" value="KXX76715.1"/>
    <property type="molecule type" value="Genomic_DNA"/>
</dbReference>
<gene>
    <name evidence="12" type="ORF">MMYC01_202631</name>
    <name evidence="11" type="ORF">MMYC01_205809</name>
</gene>
<feature type="chain" id="PRO_5014046009" description="Cytochrome b561 domain-containing protein" evidence="9">
    <location>
        <begin position="23"/>
        <end position="448"/>
    </location>
</feature>
<reference evidence="11 13" key="3">
    <citation type="submission" date="2016-01" db="EMBL/GenBank/DDBJ databases">
        <title>Madurella mycetomatis genome sequencing.</title>
        <authorList>
            <person name="Van De Sande W."/>
        </authorList>
    </citation>
    <scope>NUCLEOTIDE SEQUENCE [LARGE SCALE GENOMIC DNA]</scope>
    <source>
        <strain evidence="13">mm55</strain>
        <strain evidence="11">Mm55</strain>
    </source>
</reference>
<reference evidence="13" key="1">
    <citation type="submission" date="2015-06" db="EMBL/GenBank/DDBJ databases">
        <authorList>
            <person name="van de Sande W.W.J."/>
        </authorList>
    </citation>
    <scope>NUCLEOTIDE SEQUENCE [LARGE SCALE GENOMIC DNA]</scope>
    <source>
        <strain evidence="13">mm55</strain>
    </source>
</reference>
<dbReference type="SMART" id="SM00665">
    <property type="entry name" value="B561"/>
    <property type="match status" value="1"/>
</dbReference>
<dbReference type="Proteomes" id="UP000078237">
    <property type="component" value="Unassembled WGS sequence"/>
</dbReference>
<feature type="domain" description="Cytochrome b561" evidence="10">
    <location>
        <begin position="264"/>
        <end position="383"/>
    </location>
</feature>
<evidence type="ECO:0000259" key="10">
    <source>
        <dbReference type="SMART" id="SM00665"/>
    </source>
</evidence>
<keyword evidence="2" id="KW-0813">Transport</keyword>
<name>A0A175VZN1_9PEZI</name>